<dbReference type="Proteomes" id="UP000199318">
    <property type="component" value="Unassembled WGS sequence"/>
</dbReference>
<accession>A0A1H9SL19</accession>
<dbReference type="GO" id="GO:0008168">
    <property type="term" value="F:methyltransferase activity"/>
    <property type="evidence" value="ECO:0007669"/>
    <property type="project" value="UniProtKB-KW"/>
</dbReference>
<sequence>MIDDTGERVIPEYMKPDNSLLLEHLARYDFAKPYAKGRVLDLACGSGYGAKMITKARKNQISETLGVDADPKIVEYARKTYHHPLLHFKTGDALNPDLTDGIGTFNTILSFETIEHVPDDQAFLTALVKLLKPGGTLVLSTPFGDGRGIPSGSPFHYHQLTETEFHQLVHDDGYNFDHVDVYLQNGVAIEREKRGGVHYPLGIAVCRKSASST</sequence>
<dbReference type="SUPFAM" id="SSF53335">
    <property type="entry name" value="S-adenosyl-L-methionine-dependent methyltransferases"/>
    <property type="match status" value="1"/>
</dbReference>
<organism evidence="2 3">
    <name type="scientific">Salisediminibacterium halotolerans</name>
    <dbReference type="NCBI Taxonomy" id="517425"/>
    <lineage>
        <taxon>Bacteria</taxon>
        <taxon>Bacillati</taxon>
        <taxon>Bacillota</taxon>
        <taxon>Bacilli</taxon>
        <taxon>Bacillales</taxon>
        <taxon>Bacillaceae</taxon>
        <taxon>Salisediminibacterium</taxon>
    </lineage>
</organism>
<gene>
    <name evidence="2" type="ORF">SAMN05444126_10752</name>
</gene>
<dbReference type="AlphaFoldDB" id="A0A1H9SL19"/>
<evidence type="ECO:0000313" key="3">
    <source>
        <dbReference type="Proteomes" id="UP000199318"/>
    </source>
</evidence>
<dbReference type="OrthoDB" id="8936324at2"/>
<keyword evidence="2" id="KW-0489">Methyltransferase</keyword>
<evidence type="ECO:0000259" key="1">
    <source>
        <dbReference type="Pfam" id="PF08241"/>
    </source>
</evidence>
<dbReference type="PANTHER" id="PTHR43861">
    <property type="entry name" value="TRANS-ACONITATE 2-METHYLTRANSFERASE-RELATED"/>
    <property type="match status" value="1"/>
</dbReference>
<dbReference type="EMBL" id="FOGV01000007">
    <property type="protein sequence ID" value="SER85647.1"/>
    <property type="molecule type" value="Genomic_DNA"/>
</dbReference>
<keyword evidence="3" id="KW-1185">Reference proteome</keyword>
<dbReference type="GO" id="GO:0032259">
    <property type="term" value="P:methylation"/>
    <property type="evidence" value="ECO:0007669"/>
    <property type="project" value="UniProtKB-KW"/>
</dbReference>
<evidence type="ECO:0000313" key="2">
    <source>
        <dbReference type="EMBL" id="SER85647.1"/>
    </source>
</evidence>
<dbReference type="InterPro" id="IPR029063">
    <property type="entry name" value="SAM-dependent_MTases_sf"/>
</dbReference>
<dbReference type="Gene3D" id="3.40.50.150">
    <property type="entry name" value="Vaccinia Virus protein VP39"/>
    <property type="match status" value="1"/>
</dbReference>
<protein>
    <submittedName>
        <fullName evidence="2">Methyltransferase domain-containing protein</fullName>
    </submittedName>
</protein>
<dbReference type="Pfam" id="PF08241">
    <property type="entry name" value="Methyltransf_11"/>
    <property type="match status" value="1"/>
</dbReference>
<proteinExistence type="predicted"/>
<dbReference type="CDD" id="cd02440">
    <property type="entry name" value="AdoMet_MTases"/>
    <property type="match status" value="1"/>
</dbReference>
<dbReference type="RefSeq" id="WP_093072526.1">
    <property type="nucleotide sequence ID" value="NZ_FOGV01000007.1"/>
</dbReference>
<comment type="caution">
    <text evidence="2">The sequence shown here is derived from an EMBL/GenBank/DDBJ whole genome shotgun (WGS) entry which is preliminary data.</text>
</comment>
<dbReference type="STRING" id="1464123.SAMN05444126_10752"/>
<dbReference type="InterPro" id="IPR013216">
    <property type="entry name" value="Methyltransf_11"/>
</dbReference>
<keyword evidence="2" id="KW-0808">Transferase</keyword>
<name>A0A1H9SL19_9BACI</name>
<feature type="domain" description="Methyltransferase type 11" evidence="1">
    <location>
        <begin position="40"/>
        <end position="139"/>
    </location>
</feature>
<reference evidence="3" key="1">
    <citation type="submission" date="2016-10" db="EMBL/GenBank/DDBJ databases">
        <authorList>
            <person name="de Groot N.N."/>
        </authorList>
    </citation>
    <scope>NUCLEOTIDE SEQUENCE [LARGE SCALE GENOMIC DNA]</scope>
    <source>
        <strain evidence="3">10nlg</strain>
    </source>
</reference>